<name>A0AC58TQG2_TOBAC</name>
<accession>A0AC58TQG2</accession>
<proteinExistence type="predicted"/>
<protein>
    <submittedName>
        <fullName evidence="2">Uncharacterized protein LOC142176236</fullName>
    </submittedName>
</protein>
<organism evidence="1 2">
    <name type="scientific">Nicotiana tabacum</name>
    <name type="common">Common tobacco</name>
    <dbReference type="NCBI Taxonomy" id="4097"/>
    <lineage>
        <taxon>Eukaryota</taxon>
        <taxon>Viridiplantae</taxon>
        <taxon>Streptophyta</taxon>
        <taxon>Embryophyta</taxon>
        <taxon>Tracheophyta</taxon>
        <taxon>Spermatophyta</taxon>
        <taxon>Magnoliopsida</taxon>
        <taxon>eudicotyledons</taxon>
        <taxon>Gunneridae</taxon>
        <taxon>Pentapetalae</taxon>
        <taxon>asterids</taxon>
        <taxon>lamiids</taxon>
        <taxon>Solanales</taxon>
        <taxon>Solanaceae</taxon>
        <taxon>Nicotianoideae</taxon>
        <taxon>Nicotianeae</taxon>
        <taxon>Nicotiana</taxon>
    </lineage>
</organism>
<sequence>MTAQIIKEATREVLGVTKGYSGGHKRDWWWNGEVQGKVETKKATYLKLVESVDDEEMRVNREHYKLAKKEAKLAVTVAKTIAFSRLYDELEGRGGDKRLFRSAKTRERKARDLDQVKCIKDKEDKVLLNEGLIRQR</sequence>
<evidence type="ECO:0000313" key="2">
    <source>
        <dbReference type="RefSeq" id="XP_075099460.1"/>
    </source>
</evidence>
<keyword evidence="1" id="KW-1185">Reference proteome</keyword>
<reference evidence="2" key="2">
    <citation type="submission" date="2025-08" db="UniProtKB">
        <authorList>
            <consortium name="RefSeq"/>
        </authorList>
    </citation>
    <scope>IDENTIFICATION</scope>
    <source>
        <tissue evidence="2">Leaf</tissue>
    </source>
</reference>
<reference evidence="1" key="1">
    <citation type="journal article" date="2014" name="Nat. Commun.">
        <title>The tobacco genome sequence and its comparison with those of tomato and potato.</title>
        <authorList>
            <person name="Sierro N."/>
            <person name="Battey J.N."/>
            <person name="Ouadi S."/>
            <person name="Bakaher N."/>
            <person name="Bovet L."/>
            <person name="Willig A."/>
            <person name="Goepfert S."/>
            <person name="Peitsch M.C."/>
            <person name="Ivanov N.V."/>
        </authorList>
    </citation>
    <scope>NUCLEOTIDE SEQUENCE [LARGE SCALE GENOMIC DNA]</scope>
</reference>
<evidence type="ECO:0000313" key="1">
    <source>
        <dbReference type="Proteomes" id="UP000790787"/>
    </source>
</evidence>
<dbReference type="Proteomes" id="UP000790787">
    <property type="component" value="Chromosome 22"/>
</dbReference>
<dbReference type="RefSeq" id="XP_075099460.1">
    <property type="nucleotide sequence ID" value="XM_075243359.1"/>
</dbReference>
<gene>
    <name evidence="2" type="primary">LOC142176236</name>
</gene>